<accession>A0A3N6R6K8</accession>
<reference evidence="2 3" key="1">
    <citation type="journal article" date="2018" name="ACS Chem. Biol.">
        <title>Ketoreductase domain dysfunction expands chemodiversity: malyngamide biosynthesis in the cyanobacterium Okeania hirsuta.</title>
        <authorList>
            <person name="Moss N.A."/>
            <person name="Leao T."/>
            <person name="Rankin M."/>
            <person name="McCullough T.M."/>
            <person name="Qu P."/>
            <person name="Korobeynikov A."/>
            <person name="Smith J.L."/>
            <person name="Gerwick L."/>
            <person name="Gerwick W.H."/>
        </authorList>
    </citation>
    <scope>NUCLEOTIDE SEQUENCE [LARGE SCALE GENOMIC DNA]</scope>
    <source>
        <strain evidence="2 3">PAB10Feb10-1</strain>
    </source>
</reference>
<dbReference type="EMBL" id="RCBY01000263">
    <property type="protein sequence ID" value="RQH27405.1"/>
    <property type="molecule type" value="Genomic_DNA"/>
</dbReference>
<dbReference type="OrthoDB" id="418869at2"/>
<name>A0A3N6R6K8_9CYAN</name>
<protein>
    <submittedName>
        <fullName evidence="2">Uncharacterized protein</fullName>
    </submittedName>
</protein>
<organism evidence="2 3">
    <name type="scientific">Okeania hirsuta</name>
    <dbReference type="NCBI Taxonomy" id="1458930"/>
    <lineage>
        <taxon>Bacteria</taxon>
        <taxon>Bacillati</taxon>
        <taxon>Cyanobacteriota</taxon>
        <taxon>Cyanophyceae</taxon>
        <taxon>Oscillatoriophycideae</taxon>
        <taxon>Oscillatoriales</taxon>
        <taxon>Microcoleaceae</taxon>
        <taxon>Okeania</taxon>
    </lineage>
</organism>
<keyword evidence="1" id="KW-0472">Membrane</keyword>
<evidence type="ECO:0000313" key="3">
    <source>
        <dbReference type="Proteomes" id="UP000269154"/>
    </source>
</evidence>
<evidence type="ECO:0000313" key="2">
    <source>
        <dbReference type="EMBL" id="RQH27405.1"/>
    </source>
</evidence>
<keyword evidence="1" id="KW-1133">Transmembrane helix</keyword>
<gene>
    <name evidence="2" type="ORF">D5R40_27970</name>
</gene>
<proteinExistence type="predicted"/>
<feature type="transmembrane region" description="Helical" evidence="1">
    <location>
        <begin position="12"/>
        <end position="38"/>
    </location>
</feature>
<keyword evidence="1" id="KW-0812">Transmembrane</keyword>
<keyword evidence="3" id="KW-1185">Reference proteome</keyword>
<dbReference type="AlphaFoldDB" id="A0A3N6R6K8"/>
<comment type="caution">
    <text evidence="2">The sequence shown here is derived from an EMBL/GenBank/DDBJ whole genome shotgun (WGS) entry which is preliminary data.</text>
</comment>
<evidence type="ECO:0000256" key="1">
    <source>
        <dbReference type="SAM" id="Phobius"/>
    </source>
</evidence>
<dbReference type="RefSeq" id="WP_124142935.1">
    <property type="nucleotide sequence ID" value="NZ_CAWOKI010000179.1"/>
</dbReference>
<dbReference type="Proteomes" id="UP000269154">
    <property type="component" value="Unassembled WGS sequence"/>
</dbReference>
<sequence length="154" mass="17776">MVELLQLIPFPLLLLSIVLVILPTIFTAILRIQLYNYLIFFKSRVKRLIDGVSPRKKHRIIEHLEARFQTASQNLEEVNTAALVDGIYSRATFNFLGFKLRYHQWDYFSQALPNLLISFGLLGTFLGTRKQTAIIITCCSCIELLKKILFLSKD</sequence>